<dbReference type="PANTHER" id="PTHR42699:SF1">
    <property type="entry name" value="CYSTATHIONINE GAMMA-SYNTHASE-RELATED"/>
    <property type="match status" value="1"/>
</dbReference>
<dbReference type="InterPro" id="IPR051750">
    <property type="entry name" value="Trans-sulfuration_enzymes"/>
</dbReference>
<dbReference type="GO" id="GO:0003962">
    <property type="term" value="F:cystathionine gamma-synthase activity"/>
    <property type="evidence" value="ECO:0007669"/>
    <property type="project" value="TreeGrafter"/>
</dbReference>
<evidence type="ECO:0000256" key="1">
    <source>
        <dbReference type="ARBA" id="ARBA00001933"/>
    </source>
</evidence>
<evidence type="ECO:0000256" key="3">
    <source>
        <dbReference type="RuleBase" id="RU362118"/>
    </source>
</evidence>
<dbReference type="GO" id="GO:0030170">
    <property type="term" value="F:pyridoxal phosphate binding"/>
    <property type="evidence" value="ECO:0007669"/>
    <property type="project" value="InterPro"/>
</dbReference>
<dbReference type="AlphaFoldDB" id="A0A9W9HMK4"/>
<dbReference type="InterPro" id="IPR015421">
    <property type="entry name" value="PyrdxlP-dep_Trfase_major"/>
</dbReference>
<evidence type="ECO:0008006" key="6">
    <source>
        <dbReference type="Google" id="ProtNLM"/>
    </source>
</evidence>
<dbReference type="Pfam" id="PF01053">
    <property type="entry name" value="Cys_Met_Meta_PP"/>
    <property type="match status" value="1"/>
</dbReference>
<protein>
    <recommendedName>
        <fullName evidence="6">Cystathionine gamma-synthase</fullName>
    </recommendedName>
</protein>
<comment type="cofactor">
    <cofactor evidence="1 3">
        <name>pyridoxal 5'-phosphate</name>
        <dbReference type="ChEBI" id="CHEBI:597326"/>
    </cofactor>
</comment>
<keyword evidence="2 3" id="KW-0663">Pyridoxal phosphate</keyword>
<dbReference type="InterPro" id="IPR015422">
    <property type="entry name" value="PyrdxlP-dep_Trfase_small"/>
</dbReference>
<proteinExistence type="inferred from homology"/>
<organism evidence="4 5">
    <name type="scientific">Penicillium capsulatum</name>
    <dbReference type="NCBI Taxonomy" id="69766"/>
    <lineage>
        <taxon>Eukaryota</taxon>
        <taxon>Fungi</taxon>
        <taxon>Dikarya</taxon>
        <taxon>Ascomycota</taxon>
        <taxon>Pezizomycotina</taxon>
        <taxon>Eurotiomycetes</taxon>
        <taxon>Eurotiomycetidae</taxon>
        <taxon>Eurotiales</taxon>
        <taxon>Aspergillaceae</taxon>
        <taxon>Penicillium</taxon>
    </lineage>
</organism>
<sequence>MNLTFDIHHYVRKLHDAVLSRFKSPVQTVCRAFPSREAAERFVARLQKADPTASAHIARFQLPREAGPEMAKWAAFSVVLFQDSHEEVAFEFWEWFGDGISSRHAEFCVSLFPFMNSDSDRSEYQTMGPASYNPSAMPIPEWIDLYTQDKMDIESTLASSAVSADPALKPVRNDDVFLYATGMAAISAISRALARTSEDSGAVVYGWPYSGTPHCVQGCGFKSYTMYGHGSKEDLDTLESLLVSGTRCTVLFCEITSNPLLSTPDLHRIRDLANRFDFLVVCDDTLGTSVNVDILPYVDVIITSLTKIFSGRGNVMGGSLMINPNSYHYHSLRALLQETYEDLYFPLDAKTMAVNSSDFVGRVHKCNRTTLQIANFLKSHPSVESVKYPTMVATAPLYEQYRRPDGGYGFLLGVIFREPASAVIFYDNLDVWKGPTVGTNFSISIPYSALAHAKEQDWAAAHGVPKHIVRLSVGLENYDNLAERVGRALQQVEMIENMSPRC</sequence>
<gene>
    <name evidence="4" type="ORF">N7492_009840</name>
</gene>
<dbReference type="SUPFAM" id="SSF53383">
    <property type="entry name" value="PLP-dependent transferases"/>
    <property type="match status" value="1"/>
</dbReference>
<dbReference type="InterPro" id="IPR000277">
    <property type="entry name" value="Cys/Met-Metab_PyrdxlP-dep_enz"/>
</dbReference>
<dbReference type="Gene3D" id="3.90.1150.10">
    <property type="entry name" value="Aspartate Aminotransferase, domain 1"/>
    <property type="match status" value="1"/>
</dbReference>
<reference evidence="4" key="2">
    <citation type="journal article" date="2023" name="IMA Fungus">
        <title>Comparative genomic study of the Penicillium genus elucidates a diverse pangenome and 15 lateral gene transfer events.</title>
        <authorList>
            <person name="Petersen C."/>
            <person name="Sorensen T."/>
            <person name="Nielsen M.R."/>
            <person name="Sondergaard T.E."/>
            <person name="Sorensen J.L."/>
            <person name="Fitzpatrick D.A."/>
            <person name="Frisvad J.C."/>
            <person name="Nielsen K.L."/>
        </authorList>
    </citation>
    <scope>NUCLEOTIDE SEQUENCE</scope>
    <source>
        <strain evidence="4">IBT 21917</strain>
    </source>
</reference>
<accession>A0A9W9HMK4</accession>
<comment type="caution">
    <text evidence="4">The sequence shown here is derived from an EMBL/GenBank/DDBJ whole genome shotgun (WGS) entry which is preliminary data.</text>
</comment>
<reference evidence="4" key="1">
    <citation type="submission" date="2022-11" db="EMBL/GenBank/DDBJ databases">
        <authorList>
            <person name="Petersen C."/>
        </authorList>
    </citation>
    <scope>NUCLEOTIDE SEQUENCE</scope>
    <source>
        <strain evidence="4">IBT 21917</strain>
    </source>
</reference>
<dbReference type="OrthoDB" id="10047078at2759"/>
<dbReference type="Gene3D" id="3.40.640.10">
    <property type="entry name" value="Type I PLP-dependent aspartate aminotransferase-like (Major domain)"/>
    <property type="match status" value="1"/>
</dbReference>
<dbReference type="InterPro" id="IPR015424">
    <property type="entry name" value="PyrdxlP-dep_Trfase"/>
</dbReference>
<keyword evidence="5" id="KW-1185">Reference proteome</keyword>
<dbReference type="PANTHER" id="PTHR42699">
    <property type="match status" value="1"/>
</dbReference>
<dbReference type="GO" id="GO:0019346">
    <property type="term" value="P:transsulfuration"/>
    <property type="evidence" value="ECO:0007669"/>
    <property type="project" value="InterPro"/>
</dbReference>
<evidence type="ECO:0000313" key="4">
    <source>
        <dbReference type="EMBL" id="KAJ5151545.1"/>
    </source>
</evidence>
<comment type="similarity">
    <text evidence="3">Belongs to the trans-sulfuration enzymes family.</text>
</comment>
<dbReference type="Proteomes" id="UP001146351">
    <property type="component" value="Unassembled WGS sequence"/>
</dbReference>
<evidence type="ECO:0000313" key="5">
    <source>
        <dbReference type="Proteomes" id="UP001146351"/>
    </source>
</evidence>
<evidence type="ECO:0000256" key="2">
    <source>
        <dbReference type="ARBA" id="ARBA00022898"/>
    </source>
</evidence>
<dbReference type="EMBL" id="JAPQKO010000008">
    <property type="protein sequence ID" value="KAJ5151545.1"/>
    <property type="molecule type" value="Genomic_DNA"/>
</dbReference>
<name>A0A9W9HMK4_9EURO</name>